<dbReference type="Proteomes" id="UP000280834">
    <property type="component" value="Unassembled WGS sequence"/>
</dbReference>
<evidence type="ECO:0000313" key="1">
    <source>
        <dbReference type="EMBL" id="VDO18430.1"/>
    </source>
</evidence>
<keyword evidence="2" id="KW-1185">Reference proteome</keyword>
<reference evidence="3" key="1">
    <citation type="submission" date="2017-02" db="UniProtKB">
        <authorList>
            <consortium name="WormBaseParasite"/>
        </authorList>
    </citation>
    <scope>IDENTIFICATION</scope>
</reference>
<gene>
    <name evidence="1" type="ORF">BTMF_LOCUS5743</name>
</gene>
<name>A0A0R3QJB1_9BILA</name>
<evidence type="ECO:0000313" key="3">
    <source>
        <dbReference type="WBParaSite" id="BTMF_0000651401-mRNA-1"/>
    </source>
</evidence>
<sequence length="87" mass="9153">MPTSPMALHLLSLIAKRSVPCVITDGGELRLLSKLVFAGLVEAQFDPDDQGALRRSSAQTATVTAITPAGRKALDEMQTPAFSRGAS</sequence>
<evidence type="ECO:0000313" key="2">
    <source>
        <dbReference type="Proteomes" id="UP000280834"/>
    </source>
</evidence>
<dbReference type="EMBL" id="UZAG01006431">
    <property type="protein sequence ID" value="VDO18430.1"/>
    <property type="molecule type" value="Genomic_DNA"/>
</dbReference>
<organism evidence="3">
    <name type="scientific">Brugia timori</name>
    <dbReference type="NCBI Taxonomy" id="42155"/>
    <lineage>
        <taxon>Eukaryota</taxon>
        <taxon>Metazoa</taxon>
        <taxon>Ecdysozoa</taxon>
        <taxon>Nematoda</taxon>
        <taxon>Chromadorea</taxon>
        <taxon>Rhabditida</taxon>
        <taxon>Spirurina</taxon>
        <taxon>Spiruromorpha</taxon>
        <taxon>Filarioidea</taxon>
        <taxon>Onchocercidae</taxon>
        <taxon>Brugia</taxon>
    </lineage>
</organism>
<dbReference type="AlphaFoldDB" id="A0A0R3QJB1"/>
<dbReference type="WBParaSite" id="BTMF_0000651401-mRNA-1">
    <property type="protein sequence ID" value="BTMF_0000651401-mRNA-1"/>
    <property type="gene ID" value="BTMF_0000651401"/>
</dbReference>
<accession>A0A0R3QJB1</accession>
<proteinExistence type="predicted"/>
<protein>
    <submittedName>
        <fullName evidence="3">Transcriptional regulator</fullName>
    </submittedName>
</protein>
<reference evidence="1 2" key="2">
    <citation type="submission" date="2018-11" db="EMBL/GenBank/DDBJ databases">
        <authorList>
            <consortium name="Pathogen Informatics"/>
        </authorList>
    </citation>
    <scope>NUCLEOTIDE SEQUENCE [LARGE SCALE GENOMIC DNA]</scope>
</reference>